<feature type="region of interest" description="Disordered" evidence="6">
    <location>
        <begin position="22"/>
        <end position="80"/>
    </location>
</feature>
<dbReference type="GO" id="GO:0003677">
    <property type="term" value="F:DNA binding"/>
    <property type="evidence" value="ECO:0007669"/>
    <property type="project" value="UniProtKB-KW"/>
</dbReference>
<evidence type="ECO:0000259" key="7">
    <source>
        <dbReference type="PROSITE" id="PS50888"/>
    </source>
</evidence>
<evidence type="ECO:0000256" key="5">
    <source>
        <dbReference type="ARBA" id="ARBA00023242"/>
    </source>
</evidence>
<dbReference type="GO" id="GO:0005634">
    <property type="term" value="C:nucleus"/>
    <property type="evidence" value="ECO:0007669"/>
    <property type="project" value="UniProtKB-SubCell"/>
</dbReference>
<feature type="compositionally biased region" description="Polar residues" evidence="6">
    <location>
        <begin position="22"/>
        <end position="36"/>
    </location>
</feature>
<protein>
    <recommendedName>
        <fullName evidence="7">BHLH domain-containing protein</fullName>
    </recommendedName>
</protein>
<dbReference type="GO" id="GO:0003700">
    <property type="term" value="F:DNA-binding transcription factor activity"/>
    <property type="evidence" value="ECO:0007669"/>
    <property type="project" value="InterPro"/>
</dbReference>
<accession>A0A8T0I835</accession>
<dbReference type="Proteomes" id="UP000822688">
    <property type="component" value="Chromosome 4"/>
</dbReference>
<dbReference type="InterPro" id="IPR036638">
    <property type="entry name" value="HLH_DNA-bd_sf"/>
</dbReference>
<keyword evidence="2" id="KW-0805">Transcription regulation</keyword>
<sequence>MIQMHSSKAEELEYCISCNTESSGGSLDHTSQLQRSIRSDASERRDAVGPMADLNSSLESSGVSADETSTSAAAAHSTPSSCETMLWEGWNSQPNSTADEASTTLTQLPELVTSSSSRLSFHHQSDMLSTMLSHFNPLAAHTESEDHSPGSFFQESAESEGTVSFGGGMTNSAKNAYLSGIPCPLPSKREDLSHFLYSKSSGMPPLPMWQSLGPESPSSPLALHNAKWDGHGPWPGATSSATIQLLQDAIAENSQDAALQAELRSKRLELFPFGDRQQFHGDHHASRINLVPTAHNMHNEIHVHNNFGVPPISWPAASPEAYSIVESGSRASTRSQQFMNFVRIAQEQRPVECSDPDSGHIHGYGDYNQEKAVGLKSGRHRQLQGGEELNGPAPKRPHLQAIDHGAALWRNAHAHRSLCPPPASSQAMEIYAIGPALNTNGKPRARRGSATDPQSVYARHRREKINERLKTLQHLVPNGAKVDIVTMLDEAVHYVQFLQHQVQLLKSDKLWMHATPNIYKGIDLTNTPTQTQGMGPSA</sequence>
<dbReference type="SUPFAM" id="SSF47459">
    <property type="entry name" value="HLH, helix-loop-helix DNA-binding domain"/>
    <property type="match status" value="1"/>
</dbReference>
<dbReference type="EMBL" id="CM026424">
    <property type="protein sequence ID" value="KAG0578583.1"/>
    <property type="molecule type" value="Genomic_DNA"/>
</dbReference>
<dbReference type="PROSITE" id="PS50888">
    <property type="entry name" value="BHLH"/>
    <property type="match status" value="1"/>
</dbReference>
<dbReference type="Pfam" id="PF00010">
    <property type="entry name" value="HLH"/>
    <property type="match status" value="1"/>
</dbReference>
<organism evidence="8 9">
    <name type="scientific">Ceratodon purpureus</name>
    <name type="common">Fire moss</name>
    <name type="synonym">Dicranum purpureum</name>
    <dbReference type="NCBI Taxonomy" id="3225"/>
    <lineage>
        <taxon>Eukaryota</taxon>
        <taxon>Viridiplantae</taxon>
        <taxon>Streptophyta</taxon>
        <taxon>Embryophyta</taxon>
        <taxon>Bryophyta</taxon>
        <taxon>Bryophytina</taxon>
        <taxon>Bryopsida</taxon>
        <taxon>Dicranidae</taxon>
        <taxon>Pseudoditrichales</taxon>
        <taxon>Ditrichaceae</taxon>
        <taxon>Ceratodon</taxon>
    </lineage>
</organism>
<comment type="subcellular location">
    <subcellularLocation>
        <location evidence="1">Nucleus</location>
    </subcellularLocation>
</comment>
<comment type="caution">
    <text evidence="8">The sequence shown here is derived from an EMBL/GenBank/DDBJ whole genome shotgun (WGS) entry which is preliminary data.</text>
</comment>
<dbReference type="OrthoDB" id="651283at2759"/>
<evidence type="ECO:0000313" key="9">
    <source>
        <dbReference type="Proteomes" id="UP000822688"/>
    </source>
</evidence>
<dbReference type="SMART" id="SM00353">
    <property type="entry name" value="HLH"/>
    <property type="match status" value="1"/>
</dbReference>
<dbReference type="PANTHER" id="PTHR45914">
    <property type="entry name" value="TRANSCRIPTION FACTOR HEC3-RELATED"/>
    <property type="match status" value="1"/>
</dbReference>
<dbReference type="CDD" id="cd11454">
    <property type="entry name" value="bHLH_AtIND_like"/>
    <property type="match status" value="1"/>
</dbReference>
<feature type="region of interest" description="Disordered" evidence="6">
    <location>
        <begin position="140"/>
        <end position="167"/>
    </location>
</feature>
<reference evidence="8" key="1">
    <citation type="submission" date="2020-06" db="EMBL/GenBank/DDBJ databases">
        <title>WGS assembly of Ceratodon purpureus strain R40.</title>
        <authorList>
            <person name="Carey S.B."/>
            <person name="Jenkins J."/>
            <person name="Shu S."/>
            <person name="Lovell J.T."/>
            <person name="Sreedasyam A."/>
            <person name="Maumus F."/>
            <person name="Tiley G.P."/>
            <person name="Fernandez-Pozo N."/>
            <person name="Barry K."/>
            <person name="Chen C."/>
            <person name="Wang M."/>
            <person name="Lipzen A."/>
            <person name="Daum C."/>
            <person name="Saski C.A."/>
            <person name="Payton A.C."/>
            <person name="Mcbreen J.C."/>
            <person name="Conrad R.E."/>
            <person name="Kollar L.M."/>
            <person name="Olsson S."/>
            <person name="Huttunen S."/>
            <person name="Landis J.B."/>
            <person name="Wickett N.J."/>
            <person name="Johnson M.G."/>
            <person name="Rensing S.A."/>
            <person name="Grimwood J."/>
            <person name="Schmutz J."/>
            <person name="Mcdaniel S.F."/>
        </authorList>
    </citation>
    <scope>NUCLEOTIDE SEQUENCE</scope>
    <source>
        <strain evidence="8">R40</strain>
    </source>
</reference>
<feature type="region of interest" description="Disordered" evidence="6">
    <location>
        <begin position="208"/>
        <end position="234"/>
    </location>
</feature>
<evidence type="ECO:0000256" key="1">
    <source>
        <dbReference type="ARBA" id="ARBA00004123"/>
    </source>
</evidence>
<keyword evidence="9" id="KW-1185">Reference proteome</keyword>
<proteinExistence type="predicted"/>
<dbReference type="FunFam" id="4.10.280.10:FF:000022">
    <property type="entry name" value="Basic helix-loop-helix transcription factor"/>
    <property type="match status" value="1"/>
</dbReference>
<evidence type="ECO:0000256" key="3">
    <source>
        <dbReference type="ARBA" id="ARBA00023125"/>
    </source>
</evidence>
<feature type="compositionally biased region" description="Basic and acidic residues" evidence="6">
    <location>
        <begin position="37"/>
        <end position="47"/>
    </location>
</feature>
<evidence type="ECO:0000256" key="6">
    <source>
        <dbReference type="SAM" id="MobiDB-lite"/>
    </source>
</evidence>
<keyword evidence="4" id="KW-0804">Transcription</keyword>
<evidence type="ECO:0000256" key="4">
    <source>
        <dbReference type="ARBA" id="ARBA00023163"/>
    </source>
</evidence>
<dbReference type="GO" id="GO:0046983">
    <property type="term" value="F:protein dimerization activity"/>
    <property type="evidence" value="ECO:0007669"/>
    <property type="project" value="InterPro"/>
</dbReference>
<name>A0A8T0I835_CERPU</name>
<evidence type="ECO:0000256" key="2">
    <source>
        <dbReference type="ARBA" id="ARBA00023015"/>
    </source>
</evidence>
<feature type="domain" description="BHLH" evidence="7">
    <location>
        <begin position="449"/>
        <end position="498"/>
    </location>
</feature>
<dbReference type="PANTHER" id="PTHR45914:SF59">
    <property type="entry name" value="TRANSCRIPTION FACTOR BHLH83-LIKE"/>
    <property type="match status" value="1"/>
</dbReference>
<gene>
    <name evidence="8" type="ORF">KC19_4G034700</name>
</gene>
<keyword evidence="3" id="KW-0238">DNA-binding</keyword>
<feature type="compositionally biased region" description="Polar residues" evidence="6">
    <location>
        <begin position="54"/>
        <end position="63"/>
    </location>
</feature>
<feature type="compositionally biased region" description="Polar residues" evidence="6">
    <location>
        <begin position="151"/>
        <end position="162"/>
    </location>
</feature>
<dbReference type="InterPro" id="IPR011598">
    <property type="entry name" value="bHLH_dom"/>
</dbReference>
<feature type="compositionally biased region" description="Low complexity" evidence="6">
    <location>
        <begin position="64"/>
        <end position="80"/>
    </location>
</feature>
<dbReference type="Gene3D" id="4.10.280.10">
    <property type="entry name" value="Helix-loop-helix DNA-binding domain"/>
    <property type="match status" value="1"/>
</dbReference>
<keyword evidence="5" id="KW-0539">Nucleus</keyword>
<dbReference type="InterPro" id="IPR045843">
    <property type="entry name" value="IND-like"/>
</dbReference>
<evidence type="ECO:0000313" key="8">
    <source>
        <dbReference type="EMBL" id="KAG0578583.1"/>
    </source>
</evidence>
<dbReference type="AlphaFoldDB" id="A0A8T0I835"/>